<dbReference type="EMBL" id="JAIWYP010000002">
    <property type="protein sequence ID" value="KAH3862444.1"/>
    <property type="molecule type" value="Genomic_DNA"/>
</dbReference>
<dbReference type="Proteomes" id="UP000828390">
    <property type="component" value="Unassembled WGS sequence"/>
</dbReference>
<organism evidence="1 2">
    <name type="scientific">Dreissena polymorpha</name>
    <name type="common">Zebra mussel</name>
    <name type="synonym">Mytilus polymorpha</name>
    <dbReference type="NCBI Taxonomy" id="45954"/>
    <lineage>
        <taxon>Eukaryota</taxon>
        <taxon>Metazoa</taxon>
        <taxon>Spiralia</taxon>
        <taxon>Lophotrochozoa</taxon>
        <taxon>Mollusca</taxon>
        <taxon>Bivalvia</taxon>
        <taxon>Autobranchia</taxon>
        <taxon>Heteroconchia</taxon>
        <taxon>Euheterodonta</taxon>
        <taxon>Imparidentia</taxon>
        <taxon>Neoheterodontei</taxon>
        <taxon>Myida</taxon>
        <taxon>Dreissenoidea</taxon>
        <taxon>Dreissenidae</taxon>
        <taxon>Dreissena</taxon>
    </lineage>
</organism>
<sequence>MCYYHVPSLTGYLCAECVTIMSLHSLATCVLNVLLSCPFTHWLPVCCPGARQLLSQGTADILLASCTDYWDGEDLRPLTQSDR</sequence>
<reference evidence="1" key="1">
    <citation type="journal article" date="2019" name="bioRxiv">
        <title>The Genome of the Zebra Mussel, Dreissena polymorpha: A Resource for Invasive Species Research.</title>
        <authorList>
            <person name="McCartney M.A."/>
            <person name="Auch B."/>
            <person name="Kono T."/>
            <person name="Mallez S."/>
            <person name="Zhang Y."/>
            <person name="Obille A."/>
            <person name="Becker A."/>
            <person name="Abrahante J.E."/>
            <person name="Garbe J."/>
            <person name="Badalamenti J.P."/>
            <person name="Herman A."/>
            <person name="Mangelson H."/>
            <person name="Liachko I."/>
            <person name="Sullivan S."/>
            <person name="Sone E.D."/>
            <person name="Koren S."/>
            <person name="Silverstein K.A.T."/>
            <person name="Beckman K.B."/>
            <person name="Gohl D.M."/>
        </authorList>
    </citation>
    <scope>NUCLEOTIDE SEQUENCE</scope>
    <source>
        <strain evidence="1">Duluth1</strain>
        <tissue evidence="1">Whole animal</tissue>
    </source>
</reference>
<dbReference type="AlphaFoldDB" id="A0A9D4LRB0"/>
<keyword evidence="2" id="KW-1185">Reference proteome</keyword>
<protein>
    <submittedName>
        <fullName evidence="1">Uncharacterized protein</fullName>
    </submittedName>
</protein>
<evidence type="ECO:0000313" key="2">
    <source>
        <dbReference type="Proteomes" id="UP000828390"/>
    </source>
</evidence>
<reference evidence="1" key="2">
    <citation type="submission" date="2020-11" db="EMBL/GenBank/DDBJ databases">
        <authorList>
            <person name="McCartney M.A."/>
            <person name="Auch B."/>
            <person name="Kono T."/>
            <person name="Mallez S."/>
            <person name="Becker A."/>
            <person name="Gohl D.M."/>
            <person name="Silverstein K.A.T."/>
            <person name="Koren S."/>
            <person name="Bechman K.B."/>
            <person name="Herman A."/>
            <person name="Abrahante J.E."/>
            <person name="Garbe J."/>
        </authorList>
    </citation>
    <scope>NUCLEOTIDE SEQUENCE</scope>
    <source>
        <strain evidence="1">Duluth1</strain>
        <tissue evidence="1">Whole animal</tissue>
    </source>
</reference>
<comment type="caution">
    <text evidence="1">The sequence shown here is derived from an EMBL/GenBank/DDBJ whole genome shotgun (WGS) entry which is preliminary data.</text>
</comment>
<proteinExistence type="predicted"/>
<name>A0A9D4LRB0_DREPO</name>
<evidence type="ECO:0000313" key="1">
    <source>
        <dbReference type="EMBL" id="KAH3862444.1"/>
    </source>
</evidence>
<accession>A0A9D4LRB0</accession>
<gene>
    <name evidence="1" type="ORF">DPMN_025411</name>
</gene>